<keyword evidence="3" id="KW-1185">Reference proteome</keyword>
<dbReference type="Pfam" id="PF13673">
    <property type="entry name" value="Acetyltransf_10"/>
    <property type="match status" value="1"/>
</dbReference>
<dbReference type="SUPFAM" id="SSF55729">
    <property type="entry name" value="Acyl-CoA N-acyltransferases (Nat)"/>
    <property type="match status" value="1"/>
</dbReference>
<keyword evidence="2" id="KW-0012">Acyltransferase</keyword>
<proteinExistence type="predicted"/>
<dbReference type="PANTHER" id="PTHR43451:SF1">
    <property type="entry name" value="ACETYLTRANSFERASE"/>
    <property type="match status" value="1"/>
</dbReference>
<dbReference type="InterPro" id="IPR000182">
    <property type="entry name" value="GNAT_dom"/>
</dbReference>
<comment type="caution">
    <text evidence="2">The sequence shown here is derived from an EMBL/GenBank/DDBJ whole genome shotgun (WGS) entry which is preliminary data.</text>
</comment>
<dbReference type="InterPro" id="IPR016181">
    <property type="entry name" value="Acyl_CoA_acyltransferase"/>
</dbReference>
<evidence type="ECO:0000259" key="1">
    <source>
        <dbReference type="PROSITE" id="PS51186"/>
    </source>
</evidence>
<organism evidence="2 3">
    <name type="scientific">Marinomonas sargassi</name>
    <dbReference type="NCBI Taxonomy" id="2984494"/>
    <lineage>
        <taxon>Bacteria</taxon>
        <taxon>Pseudomonadati</taxon>
        <taxon>Pseudomonadota</taxon>
        <taxon>Gammaproteobacteria</taxon>
        <taxon>Oceanospirillales</taxon>
        <taxon>Oceanospirillaceae</taxon>
        <taxon>Marinomonas</taxon>
    </lineage>
</organism>
<protein>
    <submittedName>
        <fullName evidence="2">GNAT family N-acetyltransferase</fullName>
        <ecNumber evidence="2">2.3.1.-</ecNumber>
    </submittedName>
</protein>
<feature type="domain" description="N-acetyltransferase" evidence="1">
    <location>
        <begin position="2"/>
        <end position="154"/>
    </location>
</feature>
<dbReference type="Gene3D" id="3.40.630.30">
    <property type="match status" value="1"/>
</dbReference>
<dbReference type="RefSeq" id="WP_263529638.1">
    <property type="nucleotide sequence ID" value="NZ_JAOVZB010000002.1"/>
</dbReference>
<accession>A0ABT2YQV1</accession>
<dbReference type="GO" id="GO:0016746">
    <property type="term" value="F:acyltransferase activity"/>
    <property type="evidence" value="ECO:0007669"/>
    <property type="project" value="UniProtKB-KW"/>
</dbReference>
<dbReference type="Proteomes" id="UP001209713">
    <property type="component" value="Unassembled WGS sequence"/>
</dbReference>
<sequence length="154" mass="18296">MIKIREYKESDASELWSIFYNTVRCVNIRDYTQEQVEAWAPDTFPFDIWQQKMHEAQPFIAEIGNDIVGYADLQENGLIDYFYCHSEHQGKGVGRRLMERILHFAESKGMAYFYSNVSITARPFYEKFGFKVTQEQRVQVRGQQLINFVMEKRI</sequence>
<dbReference type="EMBL" id="JAOVZB010000002">
    <property type="protein sequence ID" value="MCV2402257.1"/>
    <property type="molecule type" value="Genomic_DNA"/>
</dbReference>
<gene>
    <name evidence="2" type="ORF">OFY17_05075</name>
</gene>
<dbReference type="PANTHER" id="PTHR43451">
    <property type="entry name" value="ACETYLTRANSFERASE (GNAT) FAMILY PROTEIN"/>
    <property type="match status" value="1"/>
</dbReference>
<dbReference type="EC" id="2.3.1.-" evidence="2"/>
<dbReference type="PROSITE" id="PS51186">
    <property type="entry name" value="GNAT"/>
    <property type="match status" value="1"/>
</dbReference>
<name>A0ABT2YQV1_9GAMM</name>
<dbReference type="InterPro" id="IPR052564">
    <property type="entry name" value="N-acetyltrans/Recomb-assoc"/>
</dbReference>
<keyword evidence="2" id="KW-0808">Transferase</keyword>
<reference evidence="2 3" key="1">
    <citation type="submission" date="2022-10" db="EMBL/GenBank/DDBJ databases">
        <title>Marinomonas transparenta sp. nov. and Marinomonas sargassi sp. nov., isolated from marine alga (Sargassum natans (L.) Gaillon).</title>
        <authorList>
            <person name="Wang Y."/>
        </authorList>
    </citation>
    <scope>NUCLEOTIDE SEQUENCE [LARGE SCALE GENOMIC DNA]</scope>
    <source>
        <strain evidence="2 3">C2222</strain>
    </source>
</reference>
<evidence type="ECO:0000313" key="2">
    <source>
        <dbReference type="EMBL" id="MCV2402257.1"/>
    </source>
</evidence>
<dbReference type="CDD" id="cd04301">
    <property type="entry name" value="NAT_SF"/>
    <property type="match status" value="1"/>
</dbReference>
<evidence type="ECO:0000313" key="3">
    <source>
        <dbReference type="Proteomes" id="UP001209713"/>
    </source>
</evidence>